<dbReference type="PANTHER" id="PTHR30146">
    <property type="entry name" value="LACI-RELATED TRANSCRIPTIONAL REPRESSOR"/>
    <property type="match status" value="1"/>
</dbReference>
<dbReference type="AlphaFoldDB" id="A0A516H3B2"/>
<dbReference type="Gene3D" id="1.10.260.40">
    <property type="entry name" value="lambda repressor-like DNA-binding domains"/>
    <property type="match status" value="1"/>
</dbReference>
<dbReference type="EMBL" id="CP041636">
    <property type="protein sequence ID" value="QDO98259.1"/>
    <property type="molecule type" value="Genomic_DNA"/>
</dbReference>
<dbReference type="KEGG" id="fer:FNB15_13690"/>
<evidence type="ECO:0000256" key="1">
    <source>
        <dbReference type="ARBA" id="ARBA00023015"/>
    </source>
</evidence>
<keyword evidence="6" id="KW-1185">Reference proteome</keyword>
<keyword evidence="2" id="KW-0238">DNA-binding</keyword>
<evidence type="ECO:0000313" key="6">
    <source>
        <dbReference type="Proteomes" id="UP000317496"/>
    </source>
</evidence>
<protein>
    <submittedName>
        <fullName evidence="5">LacI family transcriptional regulator</fullName>
    </submittedName>
</protein>
<evidence type="ECO:0000259" key="4">
    <source>
        <dbReference type="PROSITE" id="PS50932"/>
    </source>
</evidence>
<evidence type="ECO:0000256" key="3">
    <source>
        <dbReference type="ARBA" id="ARBA00023163"/>
    </source>
</evidence>
<dbReference type="InterPro" id="IPR028082">
    <property type="entry name" value="Peripla_BP_I"/>
</dbReference>
<dbReference type="InterPro" id="IPR000843">
    <property type="entry name" value="HTH_LacI"/>
</dbReference>
<sequence>MSTITDVAKLARVSTSTVSNVLNGRVDKMSRETLGRVQQAVAELGFQPNRTARQLKTGQIEMLGLLVPSMGNPSYGLLAREIEIVARARHGYRVIVANTYRDPQQERAFLEDMWSQGVRGVIVISSLADEAHFEDPVSRGLVAVSYDSHARRDRQPILDYVSADNVAGASLAVQHLAEQGHRTIAFLTPSGWTFSRAEKREGFLQAAEKAGLKGVVISGSTASNYADEEMAELGQSLATPLVQHADRPTAAVAINDMMAIGLMAGLREQGLELPRDMSVVGMDGIPLGAYTAPPLTTIRLPLPDLARTMVDRIMLRLKEPSTAPDEFRFSSTLLQRQSVAPPPLR</sequence>
<dbReference type="SMART" id="SM00354">
    <property type="entry name" value="HTH_LACI"/>
    <property type="match status" value="1"/>
</dbReference>
<evidence type="ECO:0000256" key="2">
    <source>
        <dbReference type="ARBA" id="ARBA00023125"/>
    </source>
</evidence>
<gene>
    <name evidence="5" type="ORF">FNB15_13690</name>
</gene>
<dbReference type="OrthoDB" id="128688at2"/>
<proteinExistence type="predicted"/>
<keyword evidence="1" id="KW-0805">Transcription regulation</keyword>
<accession>A0A516H3B2</accession>
<name>A0A516H3B2_9PROT</name>
<dbReference type="GO" id="GO:0000976">
    <property type="term" value="F:transcription cis-regulatory region binding"/>
    <property type="evidence" value="ECO:0007669"/>
    <property type="project" value="TreeGrafter"/>
</dbReference>
<dbReference type="GO" id="GO:0003700">
    <property type="term" value="F:DNA-binding transcription factor activity"/>
    <property type="evidence" value="ECO:0007669"/>
    <property type="project" value="TreeGrafter"/>
</dbReference>
<dbReference type="SUPFAM" id="SSF53822">
    <property type="entry name" value="Periplasmic binding protein-like I"/>
    <property type="match status" value="1"/>
</dbReference>
<dbReference type="Pfam" id="PF13377">
    <property type="entry name" value="Peripla_BP_3"/>
    <property type="match status" value="1"/>
</dbReference>
<keyword evidence="3" id="KW-0804">Transcription</keyword>
<dbReference type="PROSITE" id="PS00356">
    <property type="entry name" value="HTH_LACI_1"/>
    <property type="match status" value="1"/>
</dbReference>
<dbReference type="RefSeq" id="WP_144069240.1">
    <property type="nucleotide sequence ID" value="NZ_CP041636.1"/>
</dbReference>
<dbReference type="Pfam" id="PF00356">
    <property type="entry name" value="LacI"/>
    <property type="match status" value="1"/>
</dbReference>
<dbReference type="SUPFAM" id="SSF47413">
    <property type="entry name" value="lambda repressor-like DNA-binding domains"/>
    <property type="match status" value="1"/>
</dbReference>
<organism evidence="5 6">
    <name type="scientific">Ferrovibrio terrae</name>
    <dbReference type="NCBI Taxonomy" id="2594003"/>
    <lineage>
        <taxon>Bacteria</taxon>
        <taxon>Pseudomonadati</taxon>
        <taxon>Pseudomonadota</taxon>
        <taxon>Alphaproteobacteria</taxon>
        <taxon>Rhodospirillales</taxon>
        <taxon>Rhodospirillaceae</taxon>
        <taxon>Ferrovibrio</taxon>
    </lineage>
</organism>
<dbReference type="PROSITE" id="PS50932">
    <property type="entry name" value="HTH_LACI_2"/>
    <property type="match status" value="1"/>
</dbReference>
<feature type="domain" description="HTH lacI-type" evidence="4">
    <location>
        <begin position="2"/>
        <end position="57"/>
    </location>
</feature>
<dbReference type="InterPro" id="IPR010982">
    <property type="entry name" value="Lambda_DNA-bd_dom_sf"/>
</dbReference>
<dbReference type="InterPro" id="IPR046335">
    <property type="entry name" value="LacI/GalR-like_sensor"/>
</dbReference>
<dbReference type="CDD" id="cd01392">
    <property type="entry name" value="HTH_LacI"/>
    <property type="match status" value="1"/>
</dbReference>
<dbReference type="PANTHER" id="PTHR30146:SF147">
    <property type="entry name" value="HTH-TYPE TRANSCRIPTIONAL REGULATOR DEGA"/>
    <property type="match status" value="1"/>
</dbReference>
<dbReference type="Gene3D" id="3.40.50.2300">
    <property type="match status" value="2"/>
</dbReference>
<reference evidence="5 6" key="1">
    <citation type="submission" date="2019-07" db="EMBL/GenBank/DDBJ databases">
        <title>Genome sequencing for Ferrovibrio sp. K5.</title>
        <authorList>
            <person name="Park S.-J."/>
        </authorList>
    </citation>
    <scope>NUCLEOTIDE SEQUENCE [LARGE SCALE GENOMIC DNA]</scope>
    <source>
        <strain evidence="5 6">K5</strain>
    </source>
</reference>
<dbReference type="Proteomes" id="UP000317496">
    <property type="component" value="Chromosome"/>
</dbReference>
<evidence type="ECO:0000313" key="5">
    <source>
        <dbReference type="EMBL" id="QDO98259.1"/>
    </source>
</evidence>